<dbReference type="Gene3D" id="3.60.15.10">
    <property type="entry name" value="Ribonuclease Z/Hydroxyacylglutathione hydrolase-like"/>
    <property type="match status" value="1"/>
</dbReference>
<dbReference type="InterPro" id="IPR001279">
    <property type="entry name" value="Metallo-B-lactamas"/>
</dbReference>
<dbReference type="InterPro" id="IPR051013">
    <property type="entry name" value="MBL_superfamily_lactonases"/>
</dbReference>
<protein>
    <recommendedName>
        <fullName evidence="5">Metallo-beta-lactamase domain-containing protein</fullName>
    </recommendedName>
</protein>
<name>A0ABQ3ZLH6_9ACTN</name>
<evidence type="ECO:0000256" key="4">
    <source>
        <dbReference type="ARBA" id="ARBA00022833"/>
    </source>
</evidence>
<comment type="similarity">
    <text evidence="1">Belongs to the metallo-beta-lactamase superfamily.</text>
</comment>
<proteinExistence type="inferred from homology"/>
<evidence type="ECO:0000256" key="2">
    <source>
        <dbReference type="ARBA" id="ARBA00022723"/>
    </source>
</evidence>
<sequence>MSVRLVRVLAMTDAVRKIGPVTVVALDDADGPHFDLREDAFPAATPQDWAAADALDPDSLTLDGRWWLRFRSFALIGPDGRVTLVDAGIGPANSLAAEWAPVPGRLPDALAEAGIAATDVETIVLTHLHTDHIGWAVPADSPFVNARVVVQRAEVTAFRAARDVTQQEEVLLTPLHEQGRLHVIEGDTQLTTEVRVVATPGHTPGHQSVLVESGDESMLVTGDLLVHAVQLIRPELAYGHDMDAELARKTRLSMLEHAAGRKSLLAVSHLSTLWSQA</sequence>
<dbReference type="EMBL" id="BOMN01000025">
    <property type="protein sequence ID" value="GIE19042.1"/>
    <property type="molecule type" value="Genomic_DNA"/>
</dbReference>
<keyword evidence="2" id="KW-0479">Metal-binding</keyword>
<gene>
    <name evidence="6" type="ORF">Ahu01nite_021440</name>
</gene>
<feature type="domain" description="Metallo-beta-lactamase" evidence="5">
    <location>
        <begin position="70"/>
        <end position="269"/>
    </location>
</feature>
<keyword evidence="4" id="KW-0862">Zinc</keyword>
<keyword evidence="3" id="KW-0378">Hydrolase</keyword>
<dbReference type="InterPro" id="IPR036866">
    <property type="entry name" value="RibonucZ/Hydroxyglut_hydro"/>
</dbReference>
<evidence type="ECO:0000313" key="6">
    <source>
        <dbReference type="EMBL" id="GIE19042.1"/>
    </source>
</evidence>
<evidence type="ECO:0000256" key="3">
    <source>
        <dbReference type="ARBA" id="ARBA00022801"/>
    </source>
</evidence>
<evidence type="ECO:0000259" key="5">
    <source>
        <dbReference type="SMART" id="SM00849"/>
    </source>
</evidence>
<reference evidence="6 7" key="1">
    <citation type="submission" date="2021-01" db="EMBL/GenBank/DDBJ databases">
        <title>Whole genome shotgun sequence of Actinoplanes humidus NBRC 14915.</title>
        <authorList>
            <person name="Komaki H."/>
            <person name="Tamura T."/>
        </authorList>
    </citation>
    <scope>NUCLEOTIDE SEQUENCE [LARGE SCALE GENOMIC DNA]</scope>
    <source>
        <strain evidence="6 7">NBRC 14915</strain>
    </source>
</reference>
<dbReference type="Proteomes" id="UP000603200">
    <property type="component" value="Unassembled WGS sequence"/>
</dbReference>
<dbReference type="Pfam" id="PF00753">
    <property type="entry name" value="Lactamase_B"/>
    <property type="match status" value="1"/>
</dbReference>
<comment type="caution">
    <text evidence="6">The sequence shown here is derived from an EMBL/GenBank/DDBJ whole genome shotgun (WGS) entry which is preliminary data.</text>
</comment>
<dbReference type="PANTHER" id="PTHR42978">
    <property type="entry name" value="QUORUM-QUENCHING LACTONASE YTNP-RELATED-RELATED"/>
    <property type="match status" value="1"/>
</dbReference>
<keyword evidence="7" id="KW-1185">Reference proteome</keyword>
<dbReference type="SUPFAM" id="SSF56281">
    <property type="entry name" value="Metallo-hydrolase/oxidoreductase"/>
    <property type="match status" value="1"/>
</dbReference>
<evidence type="ECO:0000256" key="1">
    <source>
        <dbReference type="ARBA" id="ARBA00007749"/>
    </source>
</evidence>
<dbReference type="PANTHER" id="PTHR42978:SF6">
    <property type="entry name" value="QUORUM-QUENCHING LACTONASE YTNP-RELATED"/>
    <property type="match status" value="1"/>
</dbReference>
<organism evidence="6 7">
    <name type="scientific">Winogradskya humida</name>
    <dbReference type="NCBI Taxonomy" id="113566"/>
    <lineage>
        <taxon>Bacteria</taxon>
        <taxon>Bacillati</taxon>
        <taxon>Actinomycetota</taxon>
        <taxon>Actinomycetes</taxon>
        <taxon>Micromonosporales</taxon>
        <taxon>Micromonosporaceae</taxon>
        <taxon>Winogradskya</taxon>
    </lineage>
</organism>
<dbReference type="SMART" id="SM00849">
    <property type="entry name" value="Lactamase_B"/>
    <property type="match status" value="1"/>
</dbReference>
<accession>A0ABQ3ZLH6</accession>
<evidence type="ECO:0000313" key="7">
    <source>
        <dbReference type="Proteomes" id="UP000603200"/>
    </source>
</evidence>